<evidence type="ECO:0000313" key="4">
    <source>
        <dbReference type="Proteomes" id="UP000657421"/>
    </source>
</evidence>
<gene>
    <name evidence="3" type="ORF">H8716_04635</name>
</gene>
<dbReference type="InterPro" id="IPR027383">
    <property type="entry name" value="Znf_put"/>
</dbReference>
<feature type="transmembrane region" description="Helical" evidence="1">
    <location>
        <begin position="90"/>
        <end position="111"/>
    </location>
</feature>
<name>A0ABR7N7M6_9FIRM</name>
<protein>
    <submittedName>
        <fullName evidence="3">Zf-HC2 domain-containing protein</fullName>
    </submittedName>
</protein>
<evidence type="ECO:0000313" key="3">
    <source>
        <dbReference type="EMBL" id="MBC8572376.1"/>
    </source>
</evidence>
<dbReference type="Pfam" id="PF13490">
    <property type="entry name" value="zf-HC2"/>
    <property type="match status" value="1"/>
</dbReference>
<organism evidence="3 4">
    <name type="scientific">Jingyaoa shaoxingensis</name>
    <dbReference type="NCBI Taxonomy" id="2763671"/>
    <lineage>
        <taxon>Bacteria</taxon>
        <taxon>Bacillati</taxon>
        <taxon>Bacillota</taxon>
        <taxon>Clostridia</taxon>
        <taxon>Lachnospirales</taxon>
        <taxon>Lachnospiraceae</taxon>
        <taxon>Jingyaoa</taxon>
    </lineage>
</organism>
<dbReference type="EMBL" id="JACRSZ010000003">
    <property type="protein sequence ID" value="MBC8572376.1"/>
    <property type="molecule type" value="Genomic_DNA"/>
</dbReference>
<dbReference type="Proteomes" id="UP000657421">
    <property type="component" value="Unassembled WGS sequence"/>
</dbReference>
<reference evidence="3 4" key="1">
    <citation type="submission" date="2020-08" db="EMBL/GenBank/DDBJ databases">
        <title>Genome public.</title>
        <authorList>
            <person name="Liu C."/>
            <person name="Sun Q."/>
        </authorList>
    </citation>
    <scope>NUCLEOTIDE SEQUENCE [LARGE SCALE GENOMIC DNA]</scope>
    <source>
        <strain evidence="3 4">NSJ-46</strain>
    </source>
</reference>
<proteinExistence type="predicted"/>
<keyword evidence="1" id="KW-0812">Transmembrane</keyword>
<keyword evidence="4" id="KW-1185">Reference proteome</keyword>
<comment type="caution">
    <text evidence="3">The sequence shown here is derived from an EMBL/GenBank/DDBJ whole genome shotgun (WGS) entry which is preliminary data.</text>
</comment>
<dbReference type="RefSeq" id="WP_249307357.1">
    <property type="nucleotide sequence ID" value="NZ_JACRSZ010000003.1"/>
</dbReference>
<feature type="domain" description="Putative zinc-finger" evidence="2">
    <location>
        <begin position="3"/>
        <end position="36"/>
    </location>
</feature>
<accession>A0ABR7N7M6</accession>
<evidence type="ECO:0000256" key="1">
    <source>
        <dbReference type="SAM" id="Phobius"/>
    </source>
</evidence>
<keyword evidence="1" id="KW-1133">Transmembrane helix</keyword>
<keyword evidence="1" id="KW-0472">Membrane</keyword>
<evidence type="ECO:0000259" key="2">
    <source>
        <dbReference type="Pfam" id="PF13490"/>
    </source>
</evidence>
<sequence>MDCKMAQQKIMPYIERKLTDAELEEFLDHVQHCAACSEELEVYFTIYYALQKLDSDDTESFDMQEILKEDMEKMQSHLQKNESVRFMKKFFYVIVGMAVGILGFIGVDALIHGGLSGTVAYQWIAEEEPEQSDAGKMMPLQIKTTEVAEPETNHKKQVIVTVPETEMNMEPGPIPD</sequence>